<protein>
    <submittedName>
        <fullName evidence="2">Uncharacterized protein</fullName>
    </submittedName>
</protein>
<dbReference type="RefSeq" id="WP_232060245.1">
    <property type="nucleotide sequence ID" value="NZ_AP022843.1"/>
</dbReference>
<proteinExistence type="predicted"/>
<dbReference type="InterPro" id="IPR021553">
    <property type="entry name" value="DUF3008"/>
</dbReference>
<evidence type="ECO:0000256" key="1">
    <source>
        <dbReference type="SAM" id="MobiDB-lite"/>
    </source>
</evidence>
<feature type="compositionally biased region" description="Polar residues" evidence="1">
    <location>
        <begin position="54"/>
        <end position="63"/>
    </location>
</feature>
<sequence>MLSAKRGETKPSELYDASKGLSKDISKDMPGSKSAEELEGMTSTQRKDKPQKRVNVTSKKPGD</sequence>
<keyword evidence="3" id="KW-1185">Reference proteome</keyword>
<accession>A0A6F8U7B7</accession>
<organism evidence="2 3">
    <name type="scientific">Halomonas hydrothermalis</name>
    <dbReference type="NCBI Taxonomy" id="115561"/>
    <lineage>
        <taxon>Bacteria</taxon>
        <taxon>Pseudomonadati</taxon>
        <taxon>Pseudomonadota</taxon>
        <taxon>Gammaproteobacteria</taxon>
        <taxon>Oceanospirillales</taxon>
        <taxon>Halomonadaceae</taxon>
        <taxon>Halomonas</taxon>
    </lineage>
</organism>
<name>A0A6F8U7B7_9GAMM</name>
<evidence type="ECO:0000313" key="2">
    <source>
        <dbReference type="EMBL" id="BCB08803.1"/>
    </source>
</evidence>
<reference evidence="2 3" key="1">
    <citation type="submission" date="2020-03" db="EMBL/GenBank/DDBJ databases">
        <title>Complete Genome Sequence of Halomonas hydrothermalis Strain Slthf2, Halophilic Bacterium Isolated from Deep-Sea Hydrothermal-Vent Environments.</title>
        <authorList>
            <person name="Takeyama N."/>
            <person name="Huang M."/>
            <person name="Sato K."/>
            <person name="Galipon J."/>
            <person name="Arakawa K."/>
        </authorList>
    </citation>
    <scope>NUCLEOTIDE SEQUENCE [LARGE SCALE GENOMIC DNA]</scope>
    <source>
        <strain evidence="2 3">Slthf2</strain>
    </source>
</reference>
<dbReference type="AlphaFoldDB" id="A0A6F8U7B7"/>
<gene>
    <name evidence="2" type="ORF">HHSLTHF2_26930</name>
</gene>
<dbReference type="Pfam" id="PF11450">
    <property type="entry name" value="DUF3008"/>
    <property type="match status" value="1"/>
</dbReference>
<feature type="region of interest" description="Disordered" evidence="1">
    <location>
        <begin position="1"/>
        <end position="63"/>
    </location>
</feature>
<evidence type="ECO:0000313" key="3">
    <source>
        <dbReference type="Proteomes" id="UP000502259"/>
    </source>
</evidence>
<feature type="compositionally biased region" description="Basic and acidic residues" evidence="1">
    <location>
        <begin position="1"/>
        <end position="13"/>
    </location>
</feature>
<dbReference type="EMBL" id="AP022843">
    <property type="protein sequence ID" value="BCB08803.1"/>
    <property type="molecule type" value="Genomic_DNA"/>
</dbReference>
<dbReference type="Proteomes" id="UP000502259">
    <property type="component" value="Chromosome"/>
</dbReference>